<comment type="caution">
    <text evidence="1">The sequence shown here is derived from an EMBL/GenBank/DDBJ whole genome shotgun (WGS) entry which is preliminary data.</text>
</comment>
<proteinExistence type="predicted"/>
<evidence type="ECO:0000313" key="1">
    <source>
        <dbReference type="EMBL" id="PIQ68730.1"/>
    </source>
</evidence>
<name>A0A2H0KBU3_9BACT</name>
<dbReference type="Gene3D" id="1.20.1440.60">
    <property type="entry name" value="23S rRNA-intervening sequence"/>
    <property type="match status" value="1"/>
</dbReference>
<dbReference type="Proteomes" id="UP000229342">
    <property type="component" value="Unassembled WGS sequence"/>
</dbReference>
<dbReference type="NCBIfam" id="TIGR02436">
    <property type="entry name" value="four helix bundle protein"/>
    <property type="match status" value="1"/>
</dbReference>
<dbReference type="AlphaFoldDB" id="A0A2H0KBU3"/>
<reference evidence="1 2" key="1">
    <citation type="submission" date="2017-09" db="EMBL/GenBank/DDBJ databases">
        <title>Depth-based differentiation of microbial function through sediment-hosted aquifers and enrichment of novel symbionts in the deep terrestrial subsurface.</title>
        <authorList>
            <person name="Probst A.J."/>
            <person name="Ladd B."/>
            <person name="Jarett J.K."/>
            <person name="Geller-Mcgrath D.E."/>
            <person name="Sieber C.M."/>
            <person name="Emerson J.B."/>
            <person name="Anantharaman K."/>
            <person name="Thomas B.C."/>
            <person name="Malmstrom R."/>
            <person name="Stieglmeier M."/>
            <person name="Klingl A."/>
            <person name="Woyke T."/>
            <person name="Ryan C.M."/>
            <person name="Banfield J.F."/>
        </authorList>
    </citation>
    <scope>NUCLEOTIDE SEQUENCE [LARGE SCALE GENOMIC DNA]</scope>
    <source>
        <strain evidence="1">CG11_big_fil_rev_8_21_14_0_20_46_11</strain>
    </source>
</reference>
<dbReference type="Pfam" id="PF05635">
    <property type="entry name" value="23S_rRNA_IVP"/>
    <property type="match status" value="1"/>
</dbReference>
<protein>
    <submittedName>
        <fullName evidence="1">Four helix bundle protein</fullName>
    </submittedName>
</protein>
<dbReference type="PANTHER" id="PTHR38471:SF2">
    <property type="entry name" value="FOUR HELIX BUNDLE PROTEIN"/>
    <property type="match status" value="1"/>
</dbReference>
<sequence>MEEKNFHGQLRELMDEYVQKVYGCTKKFPREEIFGVTSQLRRATLSVVLNYIEGYARQRKEVLRNFIEISYGSLKESAYLISFSYTQRYVNEAEHAELTALGDRIGKMLWGILTGLKKK</sequence>
<dbReference type="PANTHER" id="PTHR38471">
    <property type="entry name" value="FOUR HELIX BUNDLE PROTEIN"/>
    <property type="match status" value="1"/>
</dbReference>
<dbReference type="SUPFAM" id="SSF158446">
    <property type="entry name" value="IVS-encoded protein-like"/>
    <property type="match status" value="1"/>
</dbReference>
<dbReference type="CDD" id="cd16377">
    <property type="entry name" value="23S_rRNA_IVP_like"/>
    <property type="match status" value="1"/>
</dbReference>
<evidence type="ECO:0000313" key="2">
    <source>
        <dbReference type="Proteomes" id="UP000229342"/>
    </source>
</evidence>
<dbReference type="InterPro" id="IPR036583">
    <property type="entry name" value="23S_rRNA_IVS_sf"/>
</dbReference>
<gene>
    <name evidence="1" type="ORF">COV91_02520</name>
</gene>
<dbReference type="EMBL" id="PCVG01000031">
    <property type="protein sequence ID" value="PIQ68730.1"/>
    <property type="molecule type" value="Genomic_DNA"/>
</dbReference>
<accession>A0A2H0KBU3</accession>
<dbReference type="InterPro" id="IPR012657">
    <property type="entry name" value="23S_rRNA-intervening_sequence"/>
</dbReference>
<organism evidence="1 2">
    <name type="scientific">Candidatus Taylorbacteria bacterium CG11_big_fil_rev_8_21_14_0_20_46_11</name>
    <dbReference type="NCBI Taxonomy" id="1975025"/>
    <lineage>
        <taxon>Bacteria</taxon>
        <taxon>Candidatus Tayloriibacteriota</taxon>
    </lineage>
</organism>